<comment type="similarity">
    <text evidence="2">Belongs to the clarin family.</text>
</comment>
<dbReference type="PANTHER" id="PTHR31548">
    <property type="entry name" value="CLARIN"/>
    <property type="match status" value="1"/>
</dbReference>
<evidence type="ECO:0000313" key="7">
    <source>
        <dbReference type="EMBL" id="JAB55882.1"/>
    </source>
</evidence>
<evidence type="ECO:0000256" key="4">
    <source>
        <dbReference type="ARBA" id="ARBA00022989"/>
    </source>
</evidence>
<evidence type="ECO:0000256" key="3">
    <source>
        <dbReference type="ARBA" id="ARBA00022692"/>
    </source>
</evidence>
<keyword evidence="5 6" id="KW-0472">Membrane</keyword>
<evidence type="ECO:0000256" key="2">
    <source>
        <dbReference type="ARBA" id="ARBA00005787"/>
    </source>
</evidence>
<evidence type="ECO:0000256" key="6">
    <source>
        <dbReference type="SAM" id="Phobius"/>
    </source>
</evidence>
<feature type="transmembrane region" description="Helical" evidence="6">
    <location>
        <begin position="124"/>
        <end position="152"/>
    </location>
</feature>
<proteinExistence type="evidence at transcript level"/>
<feature type="transmembrane region" description="Helical" evidence="6">
    <location>
        <begin position="7"/>
        <end position="27"/>
    </location>
</feature>
<evidence type="ECO:0000256" key="5">
    <source>
        <dbReference type="ARBA" id="ARBA00023136"/>
    </source>
</evidence>
<name>U5ER10_9DIPT</name>
<accession>U5ER10</accession>
<dbReference type="Gene3D" id="1.20.140.150">
    <property type="match status" value="1"/>
</dbReference>
<dbReference type="InterPro" id="IPR026748">
    <property type="entry name" value="Clarin"/>
</dbReference>
<dbReference type="EMBL" id="GANO01003989">
    <property type="protein sequence ID" value="JAB55882.1"/>
    <property type="molecule type" value="mRNA"/>
</dbReference>
<feature type="transmembrane region" description="Helical" evidence="6">
    <location>
        <begin position="181"/>
        <end position="202"/>
    </location>
</feature>
<reference evidence="7" key="1">
    <citation type="journal article" date="2014" name="Insect Biochem. Mol. Biol.">
        <title>An insight into the sialome of the frog biting fly, Corethrella appendiculata.</title>
        <authorList>
            <person name="Ribeiro J.M.C."/>
            <person name="Chagas A.C."/>
            <person name="Pham V.M."/>
            <person name="Lounibos L.P."/>
            <person name="Calvo E."/>
        </authorList>
    </citation>
    <scope>NUCLEOTIDE SEQUENCE</scope>
    <source>
        <tissue evidence="7">Salivary glands</tissue>
    </source>
</reference>
<dbReference type="GO" id="GO:0016020">
    <property type="term" value="C:membrane"/>
    <property type="evidence" value="ECO:0007669"/>
    <property type="project" value="UniProtKB-SubCell"/>
</dbReference>
<evidence type="ECO:0000256" key="1">
    <source>
        <dbReference type="ARBA" id="ARBA00004141"/>
    </source>
</evidence>
<keyword evidence="4 6" id="KW-1133">Transmembrane helix</keyword>
<dbReference type="PROSITE" id="PS51257">
    <property type="entry name" value="PROKAR_LIPOPROTEIN"/>
    <property type="match status" value="1"/>
</dbReference>
<sequence>MSLKTRAFVFATFFGSCLVVGLLVASLTTEYWVQAQAKRHNSSESEGKINFGLFGGSKHLNVAYGWRLHEINVLSIIRDEPDVINYWLWLGTTFGTGFSILASAISAVSSVIKSASSPSTRKTGTMVVLFVSNFLSGLSQILAFVCWILQFFQHLQHNVLVEADRTNQWYTTNNASLGHSFYFIVAGIVIVTINIILLSCAVKHERRVRTRVFDTPTDEKTQGAIMLY</sequence>
<dbReference type="PANTHER" id="PTHR31548:SF1">
    <property type="entry name" value="LD47387P"/>
    <property type="match status" value="1"/>
</dbReference>
<keyword evidence="3 6" id="KW-0812">Transmembrane</keyword>
<comment type="subcellular location">
    <subcellularLocation>
        <location evidence="1">Membrane</location>
        <topology evidence="1">Multi-pass membrane protein</topology>
    </subcellularLocation>
</comment>
<dbReference type="GO" id="GO:0007605">
    <property type="term" value="P:sensory perception of sound"/>
    <property type="evidence" value="ECO:0007669"/>
    <property type="project" value="UniProtKB-ARBA"/>
</dbReference>
<feature type="transmembrane region" description="Helical" evidence="6">
    <location>
        <begin position="86"/>
        <end position="112"/>
    </location>
</feature>
<organism evidence="7">
    <name type="scientific">Corethrella appendiculata</name>
    <dbReference type="NCBI Taxonomy" id="1370023"/>
    <lineage>
        <taxon>Eukaryota</taxon>
        <taxon>Metazoa</taxon>
        <taxon>Ecdysozoa</taxon>
        <taxon>Arthropoda</taxon>
        <taxon>Hexapoda</taxon>
        <taxon>Insecta</taxon>
        <taxon>Pterygota</taxon>
        <taxon>Neoptera</taxon>
        <taxon>Endopterygota</taxon>
        <taxon>Diptera</taxon>
        <taxon>Nematocera</taxon>
        <taxon>Culicoidea</taxon>
        <taxon>Chaoboridae</taxon>
        <taxon>Corethrella</taxon>
    </lineage>
</organism>
<dbReference type="AlphaFoldDB" id="U5ER10"/>
<protein>
    <submittedName>
        <fullName evidence="7">Putative conserved plasma membrane protein</fullName>
    </submittedName>
</protein>